<feature type="region of interest" description="Disordered" evidence="1">
    <location>
        <begin position="32"/>
        <end position="112"/>
    </location>
</feature>
<organism evidence="2 3">
    <name type="scientific">Panicum virgatum</name>
    <name type="common">Blackwell switchgrass</name>
    <dbReference type="NCBI Taxonomy" id="38727"/>
    <lineage>
        <taxon>Eukaryota</taxon>
        <taxon>Viridiplantae</taxon>
        <taxon>Streptophyta</taxon>
        <taxon>Embryophyta</taxon>
        <taxon>Tracheophyta</taxon>
        <taxon>Spermatophyta</taxon>
        <taxon>Magnoliopsida</taxon>
        <taxon>Liliopsida</taxon>
        <taxon>Poales</taxon>
        <taxon>Poaceae</taxon>
        <taxon>PACMAD clade</taxon>
        <taxon>Panicoideae</taxon>
        <taxon>Panicodae</taxon>
        <taxon>Paniceae</taxon>
        <taxon>Panicinae</taxon>
        <taxon>Panicum</taxon>
        <taxon>Panicum sect. Hiantes</taxon>
    </lineage>
</organism>
<accession>A0A8T0PSY5</accession>
<gene>
    <name evidence="2" type="ORF">PVAP13_8KG352606</name>
</gene>
<feature type="compositionally biased region" description="Basic and acidic residues" evidence="1">
    <location>
        <begin position="32"/>
        <end position="50"/>
    </location>
</feature>
<dbReference type="EMBL" id="CM029051">
    <property type="protein sequence ID" value="KAG2563442.1"/>
    <property type="molecule type" value="Genomic_DNA"/>
</dbReference>
<protein>
    <submittedName>
        <fullName evidence="2">Uncharacterized protein</fullName>
    </submittedName>
</protein>
<sequence length="216" mass="23355">MAVEGSIVLIPRHLQPHLPPRHEPRVRPLVAEDRQHDQRVPVQKPFDERVPATVRQECPNGIVRQDGDLRNPPQGHQPAAASALSKVGGEDVGVSDAPGPPQSPEEARSGKLQPVRQLVHELHAQRHLAPEPHVHDGPGWLRVQPTRGGIVPVHAGAAAAAGGVDSQIWHLLGSTGLTGRADRSDRSGLYSPNRIKVFVKSPHVILLMKGYVFPGL</sequence>
<evidence type="ECO:0000313" key="3">
    <source>
        <dbReference type="Proteomes" id="UP000823388"/>
    </source>
</evidence>
<dbReference type="AlphaFoldDB" id="A0A8T0PSY5"/>
<comment type="caution">
    <text evidence="2">The sequence shown here is derived from an EMBL/GenBank/DDBJ whole genome shotgun (WGS) entry which is preliminary data.</text>
</comment>
<keyword evidence="3" id="KW-1185">Reference proteome</keyword>
<evidence type="ECO:0000313" key="2">
    <source>
        <dbReference type="EMBL" id="KAG2563442.1"/>
    </source>
</evidence>
<name>A0A8T0PSY5_PANVG</name>
<dbReference type="Proteomes" id="UP000823388">
    <property type="component" value="Chromosome 8K"/>
</dbReference>
<reference evidence="2" key="1">
    <citation type="submission" date="2020-05" db="EMBL/GenBank/DDBJ databases">
        <title>WGS assembly of Panicum virgatum.</title>
        <authorList>
            <person name="Lovell J.T."/>
            <person name="Jenkins J."/>
            <person name="Shu S."/>
            <person name="Juenger T.E."/>
            <person name="Schmutz J."/>
        </authorList>
    </citation>
    <scope>NUCLEOTIDE SEQUENCE</scope>
    <source>
        <strain evidence="2">AP13</strain>
    </source>
</reference>
<proteinExistence type="predicted"/>
<evidence type="ECO:0000256" key="1">
    <source>
        <dbReference type="SAM" id="MobiDB-lite"/>
    </source>
</evidence>